<gene>
    <name evidence="3" type="ORF">FOY51_07195</name>
</gene>
<accession>A0A5A7SCC1</accession>
<feature type="region of interest" description="Disordered" evidence="1">
    <location>
        <begin position="267"/>
        <end position="287"/>
    </location>
</feature>
<dbReference type="AlphaFoldDB" id="A0A5A7SCC1"/>
<keyword evidence="2" id="KW-0472">Membrane</keyword>
<keyword evidence="4" id="KW-1185">Reference proteome</keyword>
<comment type="caution">
    <text evidence="3">The sequence shown here is derived from an EMBL/GenBank/DDBJ whole genome shotgun (WGS) entry which is preliminary data.</text>
</comment>
<name>A0A5A7SCC1_9NOCA</name>
<protein>
    <recommendedName>
        <fullName evidence="5">Integral membrane protein</fullName>
    </recommendedName>
</protein>
<keyword evidence="2" id="KW-0812">Transmembrane</keyword>
<evidence type="ECO:0000313" key="3">
    <source>
        <dbReference type="EMBL" id="KAA0023214.1"/>
    </source>
</evidence>
<feature type="transmembrane region" description="Helical" evidence="2">
    <location>
        <begin position="85"/>
        <end position="109"/>
    </location>
</feature>
<reference evidence="3 4" key="1">
    <citation type="submission" date="2019-07" db="EMBL/GenBank/DDBJ databases">
        <title>Rhodococcus cavernicolus sp. nov., isolated from a cave.</title>
        <authorList>
            <person name="Lee S.D."/>
        </authorList>
    </citation>
    <scope>NUCLEOTIDE SEQUENCE [LARGE SCALE GENOMIC DNA]</scope>
    <source>
        <strain evidence="3 4">C1-24</strain>
    </source>
</reference>
<feature type="transmembrane region" description="Helical" evidence="2">
    <location>
        <begin position="121"/>
        <end position="139"/>
    </location>
</feature>
<evidence type="ECO:0008006" key="5">
    <source>
        <dbReference type="Google" id="ProtNLM"/>
    </source>
</evidence>
<evidence type="ECO:0000256" key="1">
    <source>
        <dbReference type="SAM" id="MobiDB-lite"/>
    </source>
</evidence>
<feature type="compositionally biased region" description="Basic and acidic residues" evidence="1">
    <location>
        <begin position="275"/>
        <end position="287"/>
    </location>
</feature>
<feature type="transmembrane region" description="Helical" evidence="2">
    <location>
        <begin position="160"/>
        <end position="177"/>
    </location>
</feature>
<proteinExistence type="predicted"/>
<feature type="transmembrane region" description="Helical" evidence="2">
    <location>
        <begin position="183"/>
        <end position="203"/>
    </location>
</feature>
<organism evidence="3 4">
    <name type="scientific">Antrihabitans cavernicola</name>
    <dbReference type="NCBI Taxonomy" id="2495913"/>
    <lineage>
        <taxon>Bacteria</taxon>
        <taxon>Bacillati</taxon>
        <taxon>Actinomycetota</taxon>
        <taxon>Actinomycetes</taxon>
        <taxon>Mycobacteriales</taxon>
        <taxon>Nocardiaceae</taxon>
        <taxon>Antrihabitans</taxon>
    </lineage>
</organism>
<dbReference type="RefSeq" id="WP_149429558.1">
    <property type="nucleotide sequence ID" value="NZ_VLNY01000003.1"/>
</dbReference>
<dbReference type="Proteomes" id="UP000322244">
    <property type="component" value="Unassembled WGS sequence"/>
</dbReference>
<feature type="transmembrane region" description="Helical" evidence="2">
    <location>
        <begin position="15"/>
        <end position="35"/>
    </location>
</feature>
<evidence type="ECO:0000256" key="2">
    <source>
        <dbReference type="SAM" id="Phobius"/>
    </source>
</evidence>
<sequence>MRRWLDEEIVGHGRLPLLFFLIGFIVGFLFIRLSVRLIRAQVRWWPGNVTPGGQHVHHAVFGVIAMMISGVALITVYVDGTQTSGAWLAAIFGAGAALVLDEFALLFYLEDVYWKEEGRSSVDAVFIAIAVTGLLLLGLRPLELLNVTDFRDDPRPWARIGIAAGSVFNLGLAGVVIAKGKIWTGLVGMFFVPLLVLGAIRLSRPGAPWARWRYTNRPRRMERALNRERRLRRPLIRAKIYVQDLIAGKPSIVHAREAAESELVRSVHAAPPAHPHGESTDSMRIRS</sequence>
<dbReference type="OrthoDB" id="8535577at2"/>
<keyword evidence="2" id="KW-1133">Transmembrane helix</keyword>
<feature type="transmembrane region" description="Helical" evidence="2">
    <location>
        <begin position="55"/>
        <end position="78"/>
    </location>
</feature>
<dbReference type="EMBL" id="VLNY01000003">
    <property type="protein sequence ID" value="KAA0023214.1"/>
    <property type="molecule type" value="Genomic_DNA"/>
</dbReference>
<evidence type="ECO:0000313" key="4">
    <source>
        <dbReference type="Proteomes" id="UP000322244"/>
    </source>
</evidence>